<keyword evidence="2" id="KW-1185">Reference proteome</keyword>
<gene>
    <name evidence="1" type="ORF">OLEA9_A065201</name>
</gene>
<name>A0A8S0SSX1_OLEEU</name>
<evidence type="ECO:0000313" key="2">
    <source>
        <dbReference type="Proteomes" id="UP000594638"/>
    </source>
</evidence>
<organism evidence="1 2">
    <name type="scientific">Olea europaea subsp. europaea</name>
    <dbReference type="NCBI Taxonomy" id="158383"/>
    <lineage>
        <taxon>Eukaryota</taxon>
        <taxon>Viridiplantae</taxon>
        <taxon>Streptophyta</taxon>
        <taxon>Embryophyta</taxon>
        <taxon>Tracheophyta</taxon>
        <taxon>Spermatophyta</taxon>
        <taxon>Magnoliopsida</taxon>
        <taxon>eudicotyledons</taxon>
        <taxon>Gunneridae</taxon>
        <taxon>Pentapetalae</taxon>
        <taxon>asterids</taxon>
        <taxon>lamiids</taxon>
        <taxon>Lamiales</taxon>
        <taxon>Oleaceae</taxon>
        <taxon>Oleeae</taxon>
        <taxon>Olea</taxon>
    </lineage>
</organism>
<dbReference type="AlphaFoldDB" id="A0A8S0SSX1"/>
<proteinExistence type="predicted"/>
<reference evidence="1 2" key="1">
    <citation type="submission" date="2019-12" db="EMBL/GenBank/DDBJ databases">
        <authorList>
            <person name="Alioto T."/>
            <person name="Alioto T."/>
            <person name="Gomez Garrido J."/>
        </authorList>
    </citation>
    <scope>NUCLEOTIDE SEQUENCE [LARGE SCALE GENOMIC DNA]</scope>
</reference>
<protein>
    <submittedName>
        <fullName evidence="1">Uncharacterized protein</fullName>
    </submittedName>
</protein>
<dbReference type="Proteomes" id="UP000594638">
    <property type="component" value="Unassembled WGS sequence"/>
</dbReference>
<evidence type="ECO:0000313" key="1">
    <source>
        <dbReference type="EMBL" id="CAA2995289.1"/>
    </source>
</evidence>
<sequence>HEPLAKSKSFKPGSSSNEFGCRSGVSRLPTLQCPFWSADSWGDFRLVTAD</sequence>
<dbReference type="EMBL" id="CACTIH010005496">
    <property type="protein sequence ID" value="CAA2995289.1"/>
    <property type="molecule type" value="Genomic_DNA"/>
</dbReference>
<accession>A0A8S0SSX1</accession>
<feature type="non-terminal residue" evidence="1">
    <location>
        <position position="1"/>
    </location>
</feature>
<dbReference type="Gramene" id="OE9A065201T1">
    <property type="protein sequence ID" value="OE9A065201C1"/>
    <property type="gene ID" value="OE9A065201"/>
</dbReference>
<comment type="caution">
    <text evidence="1">The sequence shown here is derived from an EMBL/GenBank/DDBJ whole genome shotgun (WGS) entry which is preliminary data.</text>
</comment>